<dbReference type="PANTHER" id="PTHR18964">
    <property type="entry name" value="ROK (REPRESSOR, ORF, KINASE) FAMILY"/>
    <property type="match status" value="1"/>
</dbReference>
<dbReference type="EMBL" id="DXEI01000092">
    <property type="protein sequence ID" value="HIX95034.1"/>
    <property type="molecule type" value="Genomic_DNA"/>
</dbReference>
<organism evidence="2 3">
    <name type="scientific">Candidatus Gemmiger excrementipullorum</name>
    <dbReference type="NCBI Taxonomy" id="2838610"/>
    <lineage>
        <taxon>Bacteria</taxon>
        <taxon>Bacillati</taxon>
        <taxon>Bacillota</taxon>
        <taxon>Clostridia</taxon>
        <taxon>Eubacteriales</taxon>
        <taxon>Gemmiger</taxon>
    </lineage>
</organism>
<sequence length="318" mass="33669">MSQYTIGIDLGGTTMTAGLVNESYEIVGKITWPTKLPRPADDLEKALADLCRAVTKANNVDFSSVKYVGIGTPGSVNFTTGFVGYNTNFGYYDWNLGPDMEALLGCKVYVENDANAAAYGEYIAGGAKGYKDAVIITLGTGIGSGIILGGKILRGFNFAAGEMGHTVIVKGGRKCNCGRNGCWEKYASSRALTEDTKAAMQEHTDSLMWEMVPDIDHVNAKLAFDAMAKGDAVAKQVVENWMDYVACGLANVVNTFEPEVICVGGGVSNQGETLLGPVRAAVQKETQNITTGRCPEICACELRNDAGVIGAAALENSI</sequence>
<dbReference type="InterPro" id="IPR049874">
    <property type="entry name" value="ROK_cs"/>
</dbReference>
<protein>
    <submittedName>
        <fullName evidence="2">ROK family protein</fullName>
    </submittedName>
</protein>
<evidence type="ECO:0000313" key="3">
    <source>
        <dbReference type="Proteomes" id="UP000886751"/>
    </source>
</evidence>
<dbReference type="GO" id="GO:0009384">
    <property type="term" value="F:N-acylmannosamine kinase activity"/>
    <property type="evidence" value="ECO:0007669"/>
    <property type="project" value="TreeGrafter"/>
</dbReference>
<evidence type="ECO:0000256" key="1">
    <source>
        <dbReference type="ARBA" id="ARBA00006479"/>
    </source>
</evidence>
<proteinExistence type="inferred from homology"/>
<dbReference type="Proteomes" id="UP000886751">
    <property type="component" value="Unassembled WGS sequence"/>
</dbReference>
<name>A0A9D2BVK2_9FIRM</name>
<dbReference type="GO" id="GO:0008761">
    <property type="term" value="F:UDP-N-acetylglucosamine 2-epimerase activity"/>
    <property type="evidence" value="ECO:0007669"/>
    <property type="project" value="TreeGrafter"/>
</dbReference>
<dbReference type="PROSITE" id="PS01125">
    <property type="entry name" value="ROK"/>
    <property type="match status" value="1"/>
</dbReference>
<dbReference type="Gene3D" id="3.30.420.40">
    <property type="match status" value="2"/>
</dbReference>
<accession>A0A9D2BVK2</accession>
<evidence type="ECO:0000313" key="2">
    <source>
        <dbReference type="EMBL" id="HIX95034.1"/>
    </source>
</evidence>
<reference evidence="2" key="2">
    <citation type="submission" date="2021-04" db="EMBL/GenBank/DDBJ databases">
        <authorList>
            <person name="Gilroy R."/>
        </authorList>
    </citation>
    <scope>NUCLEOTIDE SEQUENCE</scope>
    <source>
        <strain evidence="2">ChiHecec2B26-7398</strain>
    </source>
</reference>
<dbReference type="AlphaFoldDB" id="A0A9D2BVK2"/>
<gene>
    <name evidence="2" type="ORF">H9846_06220</name>
</gene>
<dbReference type="InterPro" id="IPR000600">
    <property type="entry name" value="ROK"/>
</dbReference>
<dbReference type="InterPro" id="IPR043129">
    <property type="entry name" value="ATPase_NBD"/>
</dbReference>
<dbReference type="PANTHER" id="PTHR18964:SF149">
    <property type="entry name" value="BIFUNCTIONAL UDP-N-ACETYLGLUCOSAMINE 2-EPIMERASE_N-ACETYLMANNOSAMINE KINASE"/>
    <property type="match status" value="1"/>
</dbReference>
<reference evidence="2" key="1">
    <citation type="journal article" date="2021" name="PeerJ">
        <title>Extensive microbial diversity within the chicken gut microbiome revealed by metagenomics and culture.</title>
        <authorList>
            <person name="Gilroy R."/>
            <person name="Ravi A."/>
            <person name="Getino M."/>
            <person name="Pursley I."/>
            <person name="Horton D.L."/>
            <person name="Alikhan N.F."/>
            <person name="Baker D."/>
            <person name="Gharbi K."/>
            <person name="Hall N."/>
            <person name="Watson M."/>
            <person name="Adriaenssens E.M."/>
            <person name="Foster-Nyarko E."/>
            <person name="Jarju S."/>
            <person name="Secka A."/>
            <person name="Antonio M."/>
            <person name="Oren A."/>
            <person name="Chaudhuri R.R."/>
            <person name="La Ragione R."/>
            <person name="Hildebrand F."/>
            <person name="Pallen M.J."/>
        </authorList>
    </citation>
    <scope>NUCLEOTIDE SEQUENCE</scope>
    <source>
        <strain evidence="2">ChiHecec2B26-7398</strain>
    </source>
</reference>
<comment type="similarity">
    <text evidence="1">Belongs to the ROK (NagC/XylR) family.</text>
</comment>
<comment type="caution">
    <text evidence="2">The sequence shown here is derived from an EMBL/GenBank/DDBJ whole genome shotgun (WGS) entry which is preliminary data.</text>
</comment>
<dbReference type="SUPFAM" id="SSF53067">
    <property type="entry name" value="Actin-like ATPase domain"/>
    <property type="match status" value="1"/>
</dbReference>
<dbReference type="Pfam" id="PF00480">
    <property type="entry name" value="ROK"/>
    <property type="match status" value="1"/>
</dbReference>